<gene>
    <name evidence="1" type="ORF">THRCLA_05046</name>
</gene>
<evidence type="ECO:0000313" key="2">
    <source>
        <dbReference type="Proteomes" id="UP000243217"/>
    </source>
</evidence>
<sequence>MTMPKGHLRSLKNTIRSRAVEIFNERERKTSSTSSTSSLTVCSSPNGGLWLAVKVVSPRSKIKFKFDMDEDEKEYVRPDNGFVLVRGFNLDPRRWMTGKRSGHVVRALIRANMIDCLSCKWAPSYFSYISQGVALRQLTVNEANSLRWLVCQYIIAEAQQRSATQIILREQLTRKLTDFRIAVQCVSGLTVVKYGRKGKPHSTQLLVENADTIRWTPKIGTQLQSVLRPISKKERQKFIQLSTVISIQTGFSSEVFRKAVAKKAPLDPSCCLSLITPTRSLDMVVKNAQECDWLRRSFEMMVAQAQENEKKASAHVETTIMKKLGTFVVLKYGRKGNPHRTRLNLDKYGEVTWKGKSGGSILLQEVKELRLGHGTSVFQRLASKSNPKHCLSLITPSRSLDLEMNSESERDYVVLAFRYLLNKMKDRAREAKRMKAERGVRMLQEAYQYHAKRMSQLSQATPHYDLERYPGASPDVYGLEKYPGNITAPSSPMGLERYAGPEVIYPPLKPTSPIVERYTPPAIASERYASLAGFSLERPPQITAERYRSGFPATVSMRSGQS</sequence>
<accession>A0A1V9ZX49</accession>
<dbReference type="Proteomes" id="UP000243217">
    <property type="component" value="Unassembled WGS sequence"/>
</dbReference>
<proteinExistence type="predicted"/>
<dbReference type="EMBL" id="JNBS01001105">
    <property type="protein sequence ID" value="OQS02602.1"/>
    <property type="molecule type" value="Genomic_DNA"/>
</dbReference>
<protein>
    <submittedName>
        <fullName evidence="1">Uncharacterized protein</fullName>
    </submittedName>
</protein>
<evidence type="ECO:0000313" key="1">
    <source>
        <dbReference type="EMBL" id="OQS02602.1"/>
    </source>
</evidence>
<organism evidence="1 2">
    <name type="scientific">Thraustotheca clavata</name>
    <dbReference type="NCBI Taxonomy" id="74557"/>
    <lineage>
        <taxon>Eukaryota</taxon>
        <taxon>Sar</taxon>
        <taxon>Stramenopiles</taxon>
        <taxon>Oomycota</taxon>
        <taxon>Saprolegniomycetes</taxon>
        <taxon>Saprolegniales</taxon>
        <taxon>Achlyaceae</taxon>
        <taxon>Thraustotheca</taxon>
    </lineage>
</organism>
<dbReference type="OrthoDB" id="71624at2759"/>
<comment type="caution">
    <text evidence="1">The sequence shown here is derived from an EMBL/GenBank/DDBJ whole genome shotgun (WGS) entry which is preliminary data.</text>
</comment>
<reference evidence="1 2" key="1">
    <citation type="journal article" date="2014" name="Genome Biol. Evol.">
        <title>The secreted proteins of Achlya hypogyna and Thraustotheca clavata identify the ancestral oomycete secretome and reveal gene acquisitions by horizontal gene transfer.</title>
        <authorList>
            <person name="Misner I."/>
            <person name="Blouin N."/>
            <person name="Leonard G."/>
            <person name="Richards T.A."/>
            <person name="Lane C.E."/>
        </authorList>
    </citation>
    <scope>NUCLEOTIDE SEQUENCE [LARGE SCALE GENOMIC DNA]</scope>
    <source>
        <strain evidence="1 2">ATCC 34112</strain>
    </source>
</reference>
<dbReference type="InterPro" id="IPR011993">
    <property type="entry name" value="PH-like_dom_sf"/>
</dbReference>
<dbReference type="SUPFAM" id="SSF50729">
    <property type="entry name" value="PH domain-like"/>
    <property type="match status" value="2"/>
</dbReference>
<dbReference type="Gene3D" id="2.30.29.30">
    <property type="entry name" value="Pleckstrin-homology domain (PH domain)/Phosphotyrosine-binding domain (PTB)"/>
    <property type="match status" value="2"/>
</dbReference>
<dbReference type="AlphaFoldDB" id="A0A1V9ZX49"/>
<keyword evidence="2" id="KW-1185">Reference proteome</keyword>
<name>A0A1V9ZX49_9STRA</name>